<evidence type="ECO:0000259" key="1">
    <source>
        <dbReference type="Pfam" id="PF00078"/>
    </source>
</evidence>
<dbReference type="OrthoDB" id="2431547at2759"/>
<comment type="caution">
    <text evidence="2">The sequence shown here is derived from an EMBL/GenBank/DDBJ whole genome shotgun (WGS) entry which is preliminary data.</text>
</comment>
<dbReference type="EMBL" id="JXTB01000231">
    <property type="protein sequence ID" value="PON51560.1"/>
    <property type="molecule type" value="Genomic_DNA"/>
</dbReference>
<dbReference type="InterPro" id="IPR043502">
    <property type="entry name" value="DNA/RNA_pol_sf"/>
</dbReference>
<organism evidence="2 3">
    <name type="scientific">Parasponia andersonii</name>
    <name type="common">Sponia andersonii</name>
    <dbReference type="NCBI Taxonomy" id="3476"/>
    <lineage>
        <taxon>Eukaryota</taxon>
        <taxon>Viridiplantae</taxon>
        <taxon>Streptophyta</taxon>
        <taxon>Embryophyta</taxon>
        <taxon>Tracheophyta</taxon>
        <taxon>Spermatophyta</taxon>
        <taxon>Magnoliopsida</taxon>
        <taxon>eudicotyledons</taxon>
        <taxon>Gunneridae</taxon>
        <taxon>Pentapetalae</taxon>
        <taxon>rosids</taxon>
        <taxon>fabids</taxon>
        <taxon>Rosales</taxon>
        <taxon>Cannabaceae</taxon>
        <taxon>Parasponia</taxon>
    </lineage>
</organism>
<sequence>MAPAEMEELREQLDDLLFKGFIRSSTSHWGAPILFAKRADGSLRLCVDYRKLNQLIVKNKYHLPRIDEFDQLGGLRFFSKIDLRSNYHLLKIREDDIPKTAFRTRYGHFEF</sequence>
<dbReference type="CDD" id="cd01647">
    <property type="entry name" value="RT_LTR"/>
    <property type="match status" value="1"/>
</dbReference>
<evidence type="ECO:0000313" key="3">
    <source>
        <dbReference type="Proteomes" id="UP000237105"/>
    </source>
</evidence>
<dbReference type="SUPFAM" id="SSF56672">
    <property type="entry name" value="DNA/RNA polymerases"/>
    <property type="match status" value="1"/>
</dbReference>
<dbReference type="Proteomes" id="UP000237105">
    <property type="component" value="Unassembled WGS sequence"/>
</dbReference>
<feature type="domain" description="Reverse transcriptase" evidence="1">
    <location>
        <begin position="40"/>
        <end position="105"/>
    </location>
</feature>
<dbReference type="InterPro" id="IPR000477">
    <property type="entry name" value="RT_dom"/>
</dbReference>
<evidence type="ECO:0000313" key="2">
    <source>
        <dbReference type="EMBL" id="PON51560.1"/>
    </source>
</evidence>
<gene>
    <name evidence="2" type="ORF">PanWU01x14_214970</name>
</gene>
<keyword evidence="3" id="KW-1185">Reference proteome</keyword>
<name>A0A2P5BS20_PARAD</name>
<dbReference type="STRING" id="3476.A0A2P5BS20"/>
<dbReference type="AlphaFoldDB" id="A0A2P5BS20"/>
<dbReference type="InterPro" id="IPR053134">
    <property type="entry name" value="RNA-dir_DNA_polymerase"/>
</dbReference>
<protein>
    <recommendedName>
        <fullName evidence="1">Reverse transcriptase domain-containing protein</fullName>
    </recommendedName>
</protein>
<dbReference type="PANTHER" id="PTHR24559">
    <property type="entry name" value="TRANSPOSON TY3-I GAG-POL POLYPROTEIN"/>
    <property type="match status" value="1"/>
</dbReference>
<dbReference type="Pfam" id="PF00078">
    <property type="entry name" value="RVT_1"/>
    <property type="match status" value="1"/>
</dbReference>
<proteinExistence type="predicted"/>
<dbReference type="PANTHER" id="PTHR24559:SF444">
    <property type="entry name" value="REVERSE TRANSCRIPTASE DOMAIN-CONTAINING PROTEIN"/>
    <property type="match status" value="1"/>
</dbReference>
<reference evidence="3" key="1">
    <citation type="submission" date="2016-06" db="EMBL/GenBank/DDBJ databases">
        <title>Parallel loss of symbiosis genes in relatives of nitrogen-fixing non-legume Parasponia.</title>
        <authorList>
            <person name="Van Velzen R."/>
            <person name="Holmer R."/>
            <person name="Bu F."/>
            <person name="Rutten L."/>
            <person name="Van Zeijl A."/>
            <person name="Liu W."/>
            <person name="Santuari L."/>
            <person name="Cao Q."/>
            <person name="Sharma T."/>
            <person name="Shen D."/>
            <person name="Roswanjaya Y."/>
            <person name="Wardhani T."/>
            <person name="Kalhor M.S."/>
            <person name="Jansen J."/>
            <person name="Van den Hoogen J."/>
            <person name="Gungor B."/>
            <person name="Hartog M."/>
            <person name="Hontelez J."/>
            <person name="Verver J."/>
            <person name="Yang W.-C."/>
            <person name="Schijlen E."/>
            <person name="Repin R."/>
            <person name="Schilthuizen M."/>
            <person name="Schranz E."/>
            <person name="Heidstra R."/>
            <person name="Miyata K."/>
            <person name="Fedorova E."/>
            <person name="Kohlen W."/>
            <person name="Bisseling T."/>
            <person name="Smit S."/>
            <person name="Geurts R."/>
        </authorList>
    </citation>
    <scope>NUCLEOTIDE SEQUENCE [LARGE SCALE GENOMIC DNA]</scope>
    <source>
        <strain evidence="3">cv. WU1-14</strain>
    </source>
</reference>
<accession>A0A2P5BS20</accession>
<dbReference type="Gene3D" id="3.10.10.10">
    <property type="entry name" value="HIV Type 1 Reverse Transcriptase, subunit A, domain 1"/>
    <property type="match status" value="1"/>
</dbReference>